<dbReference type="AlphaFoldDB" id="A0A6A4VEJ3"/>
<feature type="region of interest" description="Disordered" evidence="8">
    <location>
        <begin position="390"/>
        <end position="418"/>
    </location>
</feature>
<dbReference type="InterPro" id="IPR002893">
    <property type="entry name" value="Znf_MYND"/>
</dbReference>
<name>A0A6A4VEJ3_AMPAM</name>
<feature type="domain" description="MYND-type" evidence="9">
    <location>
        <begin position="249"/>
        <end position="288"/>
    </location>
</feature>
<sequence length="418" mass="45025">MGASGRPNGAVAESEAMDFETQYRELCVALSKQGQVTNLTKEFNSMTSDESRVRFLLTLDCVRAPSRERASRLKCPAESGRLRSAGNAAYGRRGQERAALQLYTQAVLAAPEGDEALPLALANRSAVLLSLGHLGTRLHSKLEQRLQKLRELALREPSAELPETPTLSPDLTEEQEETLVSGRFRGAAAPALPSVNPLLPSASEAVEVQTKEGRGRCLVAARDVAPGEVLMVEQPYCAVVLPEESEQHCHHCCRWSPAPIGCLHCVEVRFCSRRCRAAAWEQYHSVECPIYGHLVALDAGQMALLAVRSVVVAGWQRLVASQAQSRAPLPPEYRSDDYRRVPGRRGPVCRTCGGEVATCGHVADVAAYTADVARAAGQLEEAVAEVLHGEASAEVRGPGRSAGDLPGQTRGAALERPE</sequence>
<dbReference type="GO" id="GO:0008168">
    <property type="term" value="F:methyltransferase activity"/>
    <property type="evidence" value="ECO:0007669"/>
    <property type="project" value="UniProtKB-KW"/>
</dbReference>
<keyword evidence="6" id="KW-0862">Zinc</keyword>
<evidence type="ECO:0000259" key="9">
    <source>
        <dbReference type="PROSITE" id="PS50865"/>
    </source>
</evidence>
<protein>
    <submittedName>
        <fullName evidence="10">SET and MYND domain-containing protein 4</fullName>
    </submittedName>
</protein>
<evidence type="ECO:0000256" key="3">
    <source>
        <dbReference type="ARBA" id="ARBA00022691"/>
    </source>
</evidence>
<keyword evidence="3" id="KW-0949">S-adenosyl-L-methionine</keyword>
<dbReference type="InterPro" id="IPR046341">
    <property type="entry name" value="SET_dom_sf"/>
</dbReference>
<keyword evidence="2" id="KW-0808">Transferase</keyword>
<dbReference type="GO" id="GO:0005634">
    <property type="term" value="C:nucleus"/>
    <property type="evidence" value="ECO:0007669"/>
    <property type="project" value="TreeGrafter"/>
</dbReference>
<keyword evidence="11" id="KW-1185">Reference proteome</keyword>
<evidence type="ECO:0000256" key="7">
    <source>
        <dbReference type="PROSITE-ProRule" id="PRU00134"/>
    </source>
</evidence>
<organism evidence="10 11">
    <name type="scientific">Amphibalanus amphitrite</name>
    <name type="common">Striped barnacle</name>
    <name type="synonym">Balanus amphitrite</name>
    <dbReference type="NCBI Taxonomy" id="1232801"/>
    <lineage>
        <taxon>Eukaryota</taxon>
        <taxon>Metazoa</taxon>
        <taxon>Ecdysozoa</taxon>
        <taxon>Arthropoda</taxon>
        <taxon>Crustacea</taxon>
        <taxon>Multicrustacea</taxon>
        <taxon>Cirripedia</taxon>
        <taxon>Thoracica</taxon>
        <taxon>Thoracicalcarea</taxon>
        <taxon>Balanomorpha</taxon>
        <taxon>Balanoidea</taxon>
        <taxon>Balanidae</taxon>
        <taxon>Amphibalaninae</taxon>
        <taxon>Amphibalanus</taxon>
    </lineage>
</organism>
<evidence type="ECO:0000256" key="4">
    <source>
        <dbReference type="ARBA" id="ARBA00022723"/>
    </source>
</evidence>
<evidence type="ECO:0000256" key="1">
    <source>
        <dbReference type="ARBA" id="ARBA00022603"/>
    </source>
</evidence>
<evidence type="ECO:0000256" key="2">
    <source>
        <dbReference type="ARBA" id="ARBA00022679"/>
    </source>
</evidence>
<dbReference type="SUPFAM" id="SSF82199">
    <property type="entry name" value="SET domain"/>
    <property type="match status" value="1"/>
</dbReference>
<evidence type="ECO:0000256" key="6">
    <source>
        <dbReference type="ARBA" id="ARBA00022833"/>
    </source>
</evidence>
<dbReference type="GO" id="GO:0005737">
    <property type="term" value="C:cytoplasm"/>
    <property type="evidence" value="ECO:0007669"/>
    <property type="project" value="TreeGrafter"/>
</dbReference>
<dbReference type="EMBL" id="VIIS01001991">
    <property type="protein sequence ID" value="KAF0289974.1"/>
    <property type="molecule type" value="Genomic_DNA"/>
</dbReference>
<dbReference type="PROSITE" id="PS50865">
    <property type="entry name" value="ZF_MYND_2"/>
    <property type="match status" value="1"/>
</dbReference>
<gene>
    <name evidence="10" type="primary">SMYD4_1</name>
    <name evidence="10" type="ORF">FJT64_011806</name>
</gene>
<accession>A0A6A4VEJ3</accession>
<dbReference type="InterPro" id="IPR052097">
    <property type="entry name" value="SET-MYND_domain_protein"/>
</dbReference>
<proteinExistence type="predicted"/>
<reference evidence="10 11" key="1">
    <citation type="submission" date="2019-07" db="EMBL/GenBank/DDBJ databases">
        <title>Draft genome assembly of a fouling barnacle, Amphibalanus amphitrite (Darwin, 1854): The first reference genome for Thecostraca.</title>
        <authorList>
            <person name="Kim W."/>
        </authorList>
    </citation>
    <scope>NUCLEOTIDE SEQUENCE [LARGE SCALE GENOMIC DNA]</scope>
    <source>
        <strain evidence="10">SNU_AA5</strain>
        <tissue evidence="10">Soma without cirri and trophi</tissue>
    </source>
</reference>
<evidence type="ECO:0000313" key="10">
    <source>
        <dbReference type="EMBL" id="KAF0289974.1"/>
    </source>
</evidence>
<evidence type="ECO:0000313" key="11">
    <source>
        <dbReference type="Proteomes" id="UP000440578"/>
    </source>
</evidence>
<evidence type="ECO:0000256" key="8">
    <source>
        <dbReference type="SAM" id="MobiDB-lite"/>
    </source>
</evidence>
<dbReference type="OrthoDB" id="5945798at2759"/>
<dbReference type="PANTHER" id="PTHR46165">
    <property type="entry name" value="SET AND MYND DOMAIN-CONTAINING PROTEIN 4"/>
    <property type="match status" value="1"/>
</dbReference>
<comment type="caution">
    <text evidence="10">The sequence shown here is derived from an EMBL/GenBank/DDBJ whole genome shotgun (WGS) entry which is preliminary data.</text>
</comment>
<dbReference type="Proteomes" id="UP000440578">
    <property type="component" value="Unassembled WGS sequence"/>
</dbReference>
<dbReference type="PANTHER" id="PTHR46165:SF2">
    <property type="entry name" value="SET AND MYND DOMAIN-CONTAINING PROTEIN 4"/>
    <property type="match status" value="1"/>
</dbReference>
<dbReference type="GO" id="GO:0042826">
    <property type="term" value="F:histone deacetylase binding"/>
    <property type="evidence" value="ECO:0007669"/>
    <property type="project" value="TreeGrafter"/>
</dbReference>
<keyword evidence="4" id="KW-0479">Metal-binding</keyword>
<dbReference type="GO" id="GO:0008270">
    <property type="term" value="F:zinc ion binding"/>
    <property type="evidence" value="ECO:0007669"/>
    <property type="project" value="UniProtKB-KW"/>
</dbReference>
<dbReference type="GO" id="GO:0032259">
    <property type="term" value="P:methylation"/>
    <property type="evidence" value="ECO:0007669"/>
    <property type="project" value="UniProtKB-KW"/>
</dbReference>
<keyword evidence="1" id="KW-0489">Methyltransferase</keyword>
<keyword evidence="5 7" id="KW-0863">Zinc-finger</keyword>
<evidence type="ECO:0000256" key="5">
    <source>
        <dbReference type="ARBA" id="ARBA00022771"/>
    </source>
</evidence>